<feature type="transmembrane region" description="Helical" evidence="8">
    <location>
        <begin position="299"/>
        <end position="318"/>
    </location>
</feature>
<organism evidence="9 10">
    <name type="scientific">Evansella vedderi</name>
    <dbReference type="NCBI Taxonomy" id="38282"/>
    <lineage>
        <taxon>Bacteria</taxon>
        <taxon>Bacillati</taxon>
        <taxon>Bacillota</taxon>
        <taxon>Bacilli</taxon>
        <taxon>Bacillales</taxon>
        <taxon>Bacillaceae</taxon>
        <taxon>Evansella</taxon>
    </lineage>
</organism>
<sequence>MKIQLSPRQIVFLTGNTVVSSSLVVLPQGIVDMALQNSWFVPFFIMVYMAFIILLGLIGTKNVHTFDNLFSEENSSKKQKIAALLFIIFIFHVLFRDLRILSAFVESTLLPLTPLFIITLIILICSLYIASLGIEVIVRFTELHFIIFIGVILFVPISLVEQIRLENFEPLISVDVIPSMFQSAYIGMAWFGEVIIVFLLLSMIKPIKKLRRAIILGGATGLFCFSILIFSQLGVIGSEIVRYSTYPTYTLVQQIRITEFLDRLDLALVTLYLPTIFSKFALFIYALHRAWSLLWKNSIKITMVPLALIAGILSIVIFGNKGDKYEFQIYTWATLSITLQILLAIMTLMMIKDSKKSQKNANDNNTGINI</sequence>
<evidence type="ECO:0000256" key="4">
    <source>
        <dbReference type="ARBA" id="ARBA00022544"/>
    </source>
</evidence>
<proteinExistence type="inferred from homology"/>
<reference evidence="9 10" key="1">
    <citation type="submission" date="2023-07" db="EMBL/GenBank/DDBJ databases">
        <title>Genomic Encyclopedia of Type Strains, Phase IV (KMG-IV): sequencing the most valuable type-strain genomes for metagenomic binning, comparative biology and taxonomic classification.</title>
        <authorList>
            <person name="Goeker M."/>
        </authorList>
    </citation>
    <scope>NUCLEOTIDE SEQUENCE [LARGE SCALE GENOMIC DNA]</scope>
    <source>
        <strain evidence="9 10">DSM 9768</strain>
    </source>
</reference>
<feature type="transmembrane region" description="Helical" evidence="8">
    <location>
        <begin position="79"/>
        <end position="95"/>
    </location>
</feature>
<feature type="transmembrane region" description="Helical" evidence="8">
    <location>
        <begin position="37"/>
        <end position="58"/>
    </location>
</feature>
<dbReference type="RefSeq" id="WP_307332379.1">
    <property type="nucleotide sequence ID" value="NZ_JAUSUG010000037.1"/>
</dbReference>
<protein>
    <submittedName>
        <fullName evidence="9">Spore germination protein</fullName>
    </submittedName>
</protein>
<name>A0ABU0A4L3_9BACI</name>
<evidence type="ECO:0000256" key="8">
    <source>
        <dbReference type="SAM" id="Phobius"/>
    </source>
</evidence>
<dbReference type="PANTHER" id="PTHR34975">
    <property type="entry name" value="SPORE GERMINATION PROTEIN A2"/>
    <property type="match status" value="1"/>
</dbReference>
<keyword evidence="7 8" id="KW-0472">Membrane</keyword>
<feature type="transmembrane region" description="Helical" evidence="8">
    <location>
        <begin position="115"/>
        <end position="138"/>
    </location>
</feature>
<comment type="subcellular location">
    <subcellularLocation>
        <location evidence="1">Membrane</location>
        <topology evidence="1">Multi-pass membrane protein</topology>
    </subcellularLocation>
</comment>
<dbReference type="PANTHER" id="PTHR34975:SF2">
    <property type="entry name" value="SPORE GERMINATION PROTEIN A2"/>
    <property type="match status" value="1"/>
</dbReference>
<keyword evidence="4" id="KW-0309">Germination</keyword>
<feature type="transmembrane region" description="Helical" evidence="8">
    <location>
        <begin position="330"/>
        <end position="351"/>
    </location>
</feature>
<evidence type="ECO:0000256" key="5">
    <source>
        <dbReference type="ARBA" id="ARBA00022692"/>
    </source>
</evidence>
<accession>A0ABU0A4L3</accession>
<dbReference type="EMBL" id="JAUSUG010000037">
    <property type="protein sequence ID" value="MDQ0257906.1"/>
    <property type="molecule type" value="Genomic_DNA"/>
</dbReference>
<evidence type="ECO:0000256" key="7">
    <source>
        <dbReference type="ARBA" id="ARBA00023136"/>
    </source>
</evidence>
<gene>
    <name evidence="9" type="ORF">J2S74_005369</name>
</gene>
<evidence type="ECO:0000313" key="9">
    <source>
        <dbReference type="EMBL" id="MDQ0257906.1"/>
    </source>
</evidence>
<evidence type="ECO:0000256" key="3">
    <source>
        <dbReference type="ARBA" id="ARBA00022448"/>
    </source>
</evidence>
<keyword evidence="3" id="KW-0813">Transport</keyword>
<feature type="transmembrane region" description="Helical" evidence="8">
    <location>
        <begin position="145"/>
        <end position="163"/>
    </location>
</feature>
<keyword evidence="6 8" id="KW-1133">Transmembrane helix</keyword>
<dbReference type="Pfam" id="PF03845">
    <property type="entry name" value="Spore_permease"/>
    <property type="match status" value="1"/>
</dbReference>
<evidence type="ECO:0000313" key="10">
    <source>
        <dbReference type="Proteomes" id="UP001230005"/>
    </source>
</evidence>
<feature type="transmembrane region" description="Helical" evidence="8">
    <location>
        <begin position="183"/>
        <end position="201"/>
    </location>
</feature>
<dbReference type="InterPro" id="IPR004761">
    <property type="entry name" value="Spore_GerAB"/>
</dbReference>
<comment type="similarity">
    <text evidence="2">Belongs to the amino acid-polyamine-organocation (APC) superfamily. Spore germination protein (SGP) (TC 2.A.3.9) family.</text>
</comment>
<keyword evidence="10" id="KW-1185">Reference proteome</keyword>
<feature type="transmembrane region" description="Helical" evidence="8">
    <location>
        <begin position="266"/>
        <end position="287"/>
    </location>
</feature>
<dbReference type="Proteomes" id="UP001230005">
    <property type="component" value="Unassembled WGS sequence"/>
</dbReference>
<feature type="transmembrane region" description="Helical" evidence="8">
    <location>
        <begin position="12"/>
        <end position="31"/>
    </location>
</feature>
<evidence type="ECO:0000256" key="1">
    <source>
        <dbReference type="ARBA" id="ARBA00004141"/>
    </source>
</evidence>
<comment type="caution">
    <text evidence="9">The sequence shown here is derived from an EMBL/GenBank/DDBJ whole genome shotgun (WGS) entry which is preliminary data.</text>
</comment>
<feature type="transmembrane region" description="Helical" evidence="8">
    <location>
        <begin position="213"/>
        <end position="236"/>
    </location>
</feature>
<keyword evidence="5 8" id="KW-0812">Transmembrane</keyword>
<evidence type="ECO:0000256" key="2">
    <source>
        <dbReference type="ARBA" id="ARBA00007998"/>
    </source>
</evidence>
<evidence type="ECO:0000256" key="6">
    <source>
        <dbReference type="ARBA" id="ARBA00022989"/>
    </source>
</evidence>